<reference evidence="2 3" key="1">
    <citation type="submission" date="2020-03" db="EMBL/GenBank/DDBJ databases">
        <title>Genomic Encyclopedia of Type Strains, Phase IV (KMG-IV): sequencing the most valuable type-strain genomes for metagenomic binning, comparative biology and taxonomic classification.</title>
        <authorList>
            <person name="Goeker M."/>
        </authorList>
    </citation>
    <scope>NUCLEOTIDE SEQUENCE [LARGE SCALE GENOMIC DNA]</scope>
    <source>
        <strain evidence="2 3">DSM 5718</strain>
    </source>
</reference>
<evidence type="ECO:0000313" key="2">
    <source>
        <dbReference type="EMBL" id="NIK72583.1"/>
    </source>
</evidence>
<keyword evidence="1" id="KW-0732">Signal</keyword>
<protein>
    <recommendedName>
        <fullName evidence="4">Sulfur reduction protein DsrE</fullName>
    </recommendedName>
</protein>
<name>A0A846MM16_9BACT</name>
<dbReference type="Proteomes" id="UP000537126">
    <property type="component" value="Unassembled WGS sequence"/>
</dbReference>
<dbReference type="RefSeq" id="WP_166917905.1">
    <property type="nucleotide sequence ID" value="NZ_JAASRN010000001.1"/>
</dbReference>
<keyword evidence="3" id="KW-1185">Reference proteome</keyword>
<evidence type="ECO:0000256" key="1">
    <source>
        <dbReference type="SAM" id="SignalP"/>
    </source>
</evidence>
<accession>A0A846MM16</accession>
<proteinExistence type="predicted"/>
<dbReference type="PANTHER" id="PTHR37691:SF1">
    <property type="entry name" value="BLR3518 PROTEIN"/>
    <property type="match status" value="1"/>
</dbReference>
<feature type="signal peptide" evidence="1">
    <location>
        <begin position="1"/>
        <end position="21"/>
    </location>
</feature>
<comment type="caution">
    <text evidence="2">The sequence shown here is derived from an EMBL/GenBank/DDBJ whole genome shotgun (WGS) entry which is preliminary data.</text>
</comment>
<dbReference type="InterPro" id="IPR003787">
    <property type="entry name" value="Sulphur_relay_DsrE/F-like"/>
</dbReference>
<evidence type="ECO:0000313" key="3">
    <source>
        <dbReference type="Proteomes" id="UP000537126"/>
    </source>
</evidence>
<evidence type="ECO:0008006" key="4">
    <source>
        <dbReference type="Google" id="ProtNLM"/>
    </source>
</evidence>
<dbReference type="SUPFAM" id="SSF75169">
    <property type="entry name" value="DsrEFH-like"/>
    <property type="match status" value="1"/>
</dbReference>
<dbReference type="EMBL" id="JAASRN010000001">
    <property type="protein sequence ID" value="NIK72583.1"/>
    <property type="molecule type" value="Genomic_DNA"/>
</dbReference>
<dbReference type="PANTHER" id="PTHR37691">
    <property type="entry name" value="BLR3518 PROTEIN"/>
    <property type="match status" value="1"/>
</dbReference>
<dbReference type="Pfam" id="PF02635">
    <property type="entry name" value="DsrE"/>
    <property type="match status" value="1"/>
</dbReference>
<organism evidence="2 3">
    <name type="scientific">Thermonema lapsum</name>
    <dbReference type="NCBI Taxonomy" id="28195"/>
    <lineage>
        <taxon>Bacteria</taxon>
        <taxon>Pseudomonadati</taxon>
        <taxon>Bacteroidota</taxon>
        <taxon>Cytophagia</taxon>
        <taxon>Cytophagales</taxon>
        <taxon>Thermonemataceae</taxon>
        <taxon>Thermonema</taxon>
    </lineage>
</organism>
<dbReference type="InterPro" id="IPR027396">
    <property type="entry name" value="DsrEFH-like"/>
</dbReference>
<sequence length="141" mass="15966">MKNIMLIIVLFISLLSNTSYAQQTDTKEHKVVIQLTTGDTLAYRALVKQLGNMTKIWPNAKIEVIIHNKGIAMMKKESSNVAEEIATLTKKGVRFVVCEFTMQQLKLEKKDILDDAFYTPYGLIAIVTKQEEGYSYLKAGF</sequence>
<dbReference type="Gene3D" id="3.40.1260.10">
    <property type="entry name" value="DsrEFH-like"/>
    <property type="match status" value="1"/>
</dbReference>
<feature type="chain" id="PRO_5032433825" description="Sulfur reduction protein DsrE" evidence="1">
    <location>
        <begin position="22"/>
        <end position="141"/>
    </location>
</feature>
<gene>
    <name evidence="2" type="ORF">FHS56_000069</name>
</gene>
<dbReference type="AlphaFoldDB" id="A0A846MM16"/>